<dbReference type="OrthoDB" id="5877729at2759"/>
<feature type="compositionally biased region" description="Polar residues" evidence="1">
    <location>
        <begin position="694"/>
        <end position="706"/>
    </location>
</feature>
<feature type="compositionally biased region" description="Polar residues" evidence="1">
    <location>
        <begin position="1487"/>
        <end position="1498"/>
    </location>
</feature>
<evidence type="ECO:0000313" key="2">
    <source>
        <dbReference type="EMBL" id="VBB31715.1"/>
    </source>
</evidence>
<feature type="compositionally biased region" description="Polar residues" evidence="1">
    <location>
        <begin position="68"/>
        <end position="86"/>
    </location>
</feature>
<feature type="region of interest" description="Disordered" evidence="1">
    <location>
        <begin position="1000"/>
        <end position="1021"/>
    </location>
</feature>
<dbReference type="Proteomes" id="UP000276991">
    <property type="component" value="Unassembled WGS sequence"/>
</dbReference>
<feature type="region of interest" description="Disordered" evidence="1">
    <location>
        <begin position="665"/>
        <end position="706"/>
    </location>
</feature>
<feature type="compositionally biased region" description="Polar residues" evidence="1">
    <location>
        <begin position="763"/>
        <end position="773"/>
    </location>
</feature>
<evidence type="ECO:0000256" key="1">
    <source>
        <dbReference type="SAM" id="MobiDB-lite"/>
    </source>
</evidence>
<sequence length="1836" mass="208442">ESEFELTQDELEHIARVSCMAEEAFGKLQALQNPQTKLPTDKDLVEDEGRIISDYEEYNVKEAEEFSEQSQSKTSSATSGPDSPQESVDMKMYSILPSGDIVQSLHPEIEMEYTALQQFHSTHSNNFMNNLRISAEKTTVKSLEAQGSLRNVENRYAKLAHQETVRSHIIASRSEDFEHSDRTGKNLDLSTSEPDATILTTTGVARSAILIDESITNGQSALLGDLIEKSFIHFDIPQVARVASMANMDYLNEKQHQENRTLLINNEQIKVDGDIRKPGIELTIEDLENSSKIVPSVESLSHSQKEFAFEELWERQTEQGEQHQEQSTIGKSVTESLKNDSRIGVHRNGQLFENDTSHFLKKTSSKYKEIVVGERNTMLIKDKSYPRIQPNGKVEFSLEHSNHYLIDRFNVTSTVTYTDRLYKKMTRNLRFSEKMPHYGRANFWKTFNNQKEYSPEKHIEGMKPTFTRASSVFVVYTDQNLLASQSGIPGKIGKNDSTEKTLSDQSNTESIATSKVENSRDIEICSIKQKYLTSDTNAVVPVLEDRWERSEESGSLLSHSMFTKTESGEGKESLKRSLTSLLKNEKPRGTHQTNVFERCERESIAGDGSMLHHADCLMRLNFFAERITEQVAELAAMELGNRFRAELNPRARYFLQMRANIETQAESAPITPSESDEEIEGKITLSSTEKREQQSVTVSETGSSPRSSSWFFLFGSGTANGEDRPRSPISFLWRTSHRQSDASSRRSSPDGRNEFMDLLRRTSGASSNGSDMSTKLPDSALAGLSSEEREHIEKVLSAANRRSRSSQSTPTASRRQSIYKLPDMNDFELCERVHIEGVIEKAEKGAFPFVIKVTNADTVREDSMNADDEEKFDNIVNQTANNTNEPEESVYDKSKVLLDKPTRSTSLSERVDKQQNEEIEVAPETSIMKVELESSLDAKADLEKSRGSEEISCEISDAEMEHIRKVAEAAMMMEADNQWISWSNSCKEIVKNSQNMTAANSLTESKRAEELSTSESPNIDIPTTVFSDEMMEPEKILTREMVCEIHKQKVEDLKTNEANSMGDNSPQTAPSLKSFVIKTNPFERDLSKAKSVTISAEEMKIFQNYEEQEKKLTEEVTMHIEGLERQITEPEEFENSISREVMETKILNLTDEDLAQIELVDERAKQLGKSNEFNVFTPEETVKYKYQKVQDICVIDEKELGQTRVAGRRIKELQTVDGSFPCGFKQELLQTNAWEGQMKELRVEERVVVENLKENKEISLSENTLISTVEENAKHLEENNFIEKKETMTIEDHNKINDTTAELMQMRAVKQRAKQMEEFFILEGYAAKVFEEKKRKDSNLVTNRLAAEEKSQNHLTEAELEHIKEVERNAIWQLEMPLLDTTAKVNQVKLQQKNVALSEVAFNKFVSILNPFKNSVITTLSFKSNFDEAKLSQNIASSGDVSKTNKQIVEESMESYLENQNFKTDIPTIKEADYTYNDIEVLETMKDLSSPQTTNEYPENQDLEHMSSSESSDFGPGTSDEDEEIDQNSMKSFNLFSGTISSVPEFEDDGISKVEKPSAKYGTVKNKDLSINVNSSPIHKELLPNSGAVYSYGISQSEQILGITSSPSTQVSVRLSTKSSATDQQTVDRFAGLTQEEIEHIKMVDLHFELENAKDISKISTHNVKNSEVESVSETILDTEEYEPQERESAVDVRGSEALYFINVDDKVRSDSYKGIESMESEKDIIYDRSQISLKRFTVNDKLLEYSAERDLTVGQRNKSWQSANAEQDNKMKSLEELGRETNIGKWYEERLSSLRNSLCIEETPETPGFDLKLYNLTIIITKETLLWFNEIYSIK</sequence>
<dbReference type="EMBL" id="UPTC01001353">
    <property type="protein sequence ID" value="VBB31715.1"/>
    <property type="molecule type" value="Genomic_DNA"/>
</dbReference>
<feature type="compositionally biased region" description="Basic and acidic residues" evidence="1">
    <location>
        <begin position="738"/>
        <end position="760"/>
    </location>
</feature>
<accession>A0A498SRB4</accession>
<gene>
    <name evidence="2" type="ORF">NAV_LOCUS6506</name>
</gene>
<keyword evidence="3" id="KW-1185">Reference proteome</keyword>
<feature type="region of interest" description="Disordered" evidence="1">
    <location>
        <begin position="489"/>
        <end position="509"/>
    </location>
</feature>
<feature type="region of interest" description="Disordered" evidence="1">
    <location>
        <begin position="56"/>
        <end position="87"/>
    </location>
</feature>
<feature type="non-terminal residue" evidence="2">
    <location>
        <position position="1"/>
    </location>
</feature>
<dbReference type="STRING" id="6277.A0A498SRB4"/>
<feature type="region of interest" description="Disordered" evidence="1">
    <location>
        <begin position="721"/>
        <end position="817"/>
    </location>
</feature>
<evidence type="ECO:0000313" key="3">
    <source>
        <dbReference type="Proteomes" id="UP000276991"/>
    </source>
</evidence>
<protein>
    <submittedName>
        <fullName evidence="2">Uncharacterized protein</fullName>
    </submittedName>
</protein>
<proteinExistence type="predicted"/>
<feature type="region of interest" description="Disordered" evidence="1">
    <location>
        <begin position="316"/>
        <end position="340"/>
    </location>
</feature>
<feature type="compositionally biased region" description="Polar residues" evidence="1">
    <location>
        <begin position="325"/>
        <end position="336"/>
    </location>
</feature>
<feature type="compositionally biased region" description="Polar residues" evidence="1">
    <location>
        <begin position="807"/>
        <end position="816"/>
    </location>
</feature>
<feature type="compositionally biased region" description="Basic and acidic residues" evidence="1">
    <location>
        <begin position="493"/>
        <end position="502"/>
    </location>
</feature>
<organism evidence="2 3">
    <name type="scientific">Acanthocheilonema viteae</name>
    <name type="common">Filarial nematode worm</name>
    <name type="synonym">Dipetalonema viteae</name>
    <dbReference type="NCBI Taxonomy" id="6277"/>
    <lineage>
        <taxon>Eukaryota</taxon>
        <taxon>Metazoa</taxon>
        <taxon>Ecdysozoa</taxon>
        <taxon>Nematoda</taxon>
        <taxon>Chromadorea</taxon>
        <taxon>Rhabditida</taxon>
        <taxon>Spirurina</taxon>
        <taxon>Spiruromorpha</taxon>
        <taxon>Filarioidea</taxon>
        <taxon>Onchocercidae</taxon>
        <taxon>Acanthocheilonema</taxon>
    </lineage>
</organism>
<reference evidence="2 3" key="1">
    <citation type="submission" date="2018-08" db="EMBL/GenBank/DDBJ databases">
        <authorList>
            <person name="Laetsch R D."/>
            <person name="Stevens L."/>
            <person name="Kumar S."/>
            <person name="Blaxter L. M."/>
        </authorList>
    </citation>
    <scope>NUCLEOTIDE SEQUENCE [LARGE SCALE GENOMIC DNA]</scope>
</reference>
<name>A0A498SRB4_ACAVI</name>
<feature type="region of interest" description="Disordered" evidence="1">
    <location>
        <begin position="1485"/>
        <end position="1525"/>
    </location>
</feature>